<organism evidence="2 3">
    <name type="scientific">Nocardia pulmonis</name>
    <dbReference type="NCBI Taxonomy" id="2951408"/>
    <lineage>
        <taxon>Bacteria</taxon>
        <taxon>Bacillati</taxon>
        <taxon>Actinomycetota</taxon>
        <taxon>Actinomycetes</taxon>
        <taxon>Mycobacteriales</taxon>
        <taxon>Nocardiaceae</taxon>
        <taxon>Nocardia</taxon>
    </lineage>
</organism>
<dbReference type="EMBL" id="JAMRXG010000020">
    <property type="protein sequence ID" value="MCM6778207.1"/>
    <property type="molecule type" value="Genomic_DNA"/>
</dbReference>
<keyword evidence="3" id="KW-1185">Reference proteome</keyword>
<gene>
    <name evidence="2" type="ORF">NDR86_32445</name>
</gene>
<feature type="compositionally biased region" description="Polar residues" evidence="1">
    <location>
        <begin position="1"/>
        <end position="14"/>
    </location>
</feature>
<evidence type="ECO:0000313" key="2">
    <source>
        <dbReference type="EMBL" id="MCM6778207.1"/>
    </source>
</evidence>
<proteinExistence type="predicted"/>
<dbReference type="RefSeq" id="WP_251917682.1">
    <property type="nucleotide sequence ID" value="NZ_JAMRXG010000020.1"/>
</dbReference>
<feature type="region of interest" description="Disordered" evidence="1">
    <location>
        <begin position="1"/>
        <end position="32"/>
    </location>
</feature>
<comment type="caution">
    <text evidence="2">The sequence shown here is derived from an EMBL/GenBank/DDBJ whole genome shotgun (WGS) entry which is preliminary data.</text>
</comment>
<dbReference type="Proteomes" id="UP001139157">
    <property type="component" value="Unassembled WGS sequence"/>
</dbReference>
<reference evidence="2" key="1">
    <citation type="submission" date="2022-06" db="EMBL/GenBank/DDBJ databases">
        <title>Novel species in genus nocardia.</title>
        <authorList>
            <person name="Li F."/>
        </authorList>
    </citation>
    <scope>NUCLEOTIDE SEQUENCE</scope>
    <source>
        <strain evidence="2">CDC141</strain>
    </source>
</reference>
<accession>A0A9X2IZL6</accession>
<sequence>MTTTLVGLPTSSGQPPDAAQPDTAIVPGERQPDRQSRVYFKIPVGNEMIRLQTHFTVPPKLPRVGTMFLWPGLEPRPGGRNYEPIGLGVLQPVLTWGPSCAPRNQPPAYSTWWIAAMYVNVGNHPDYSGCRSGRAMAVRVGEVLAIDIALDRATGVWKQTVTGQSGSVNFSINLRDQAQNMALFAIEPWNGARFPGRLDFSDTTITFRDRADDSCLRPELSYTGSGGRISTPTVDGTRCHIDSISVNSPSTPNTAEPAA</sequence>
<evidence type="ECO:0000313" key="3">
    <source>
        <dbReference type="Proteomes" id="UP001139157"/>
    </source>
</evidence>
<protein>
    <submittedName>
        <fullName evidence="2">Uncharacterized protein</fullName>
    </submittedName>
</protein>
<dbReference type="AlphaFoldDB" id="A0A9X2IZL6"/>
<name>A0A9X2IZL6_9NOCA</name>
<evidence type="ECO:0000256" key="1">
    <source>
        <dbReference type="SAM" id="MobiDB-lite"/>
    </source>
</evidence>